<dbReference type="Proteomes" id="UP000295729">
    <property type="component" value="Unassembled WGS sequence"/>
</dbReference>
<organism evidence="1 2">
    <name type="scientific">Marinomonas communis</name>
    <dbReference type="NCBI Taxonomy" id="28254"/>
    <lineage>
        <taxon>Bacteria</taxon>
        <taxon>Pseudomonadati</taxon>
        <taxon>Pseudomonadota</taxon>
        <taxon>Gammaproteobacteria</taxon>
        <taxon>Oceanospirillales</taxon>
        <taxon>Oceanospirillaceae</taxon>
        <taxon>Marinomonas</taxon>
    </lineage>
</organism>
<keyword evidence="2" id="KW-1185">Reference proteome</keyword>
<dbReference type="EMBL" id="SNZA01000005">
    <property type="protein sequence ID" value="TDR06865.1"/>
    <property type="molecule type" value="Genomic_DNA"/>
</dbReference>
<sequence length="31" mass="3777">MYISPKQNGQNIFVFHIKMIYFDLKRIKVGF</sequence>
<evidence type="ECO:0000313" key="2">
    <source>
        <dbReference type="Proteomes" id="UP000295729"/>
    </source>
</evidence>
<dbReference type="AlphaFoldDB" id="A0A4R6X062"/>
<reference evidence="1 2" key="1">
    <citation type="submission" date="2019-03" db="EMBL/GenBank/DDBJ databases">
        <title>Genomic Encyclopedia of Type Strains, Phase IV (KMG-IV): sequencing the most valuable type-strain genomes for metagenomic binning, comparative biology and taxonomic classification.</title>
        <authorList>
            <person name="Goeker M."/>
        </authorList>
    </citation>
    <scope>NUCLEOTIDE SEQUENCE [LARGE SCALE GENOMIC DNA]</scope>
    <source>
        <strain evidence="1 2">DSM 5604</strain>
    </source>
</reference>
<proteinExistence type="predicted"/>
<name>A0A4R6X062_9GAMM</name>
<comment type="caution">
    <text evidence="1">The sequence shown here is derived from an EMBL/GenBank/DDBJ whole genome shotgun (WGS) entry which is preliminary data.</text>
</comment>
<protein>
    <submittedName>
        <fullName evidence="1">Uncharacterized protein</fullName>
    </submittedName>
</protein>
<gene>
    <name evidence="1" type="ORF">C8D85_3052</name>
</gene>
<evidence type="ECO:0000313" key="1">
    <source>
        <dbReference type="EMBL" id="TDR06865.1"/>
    </source>
</evidence>
<accession>A0A4R6X062</accession>